<evidence type="ECO:0000313" key="3">
    <source>
        <dbReference type="EMBL" id="KTD22551.1"/>
    </source>
</evidence>
<feature type="chain" id="PRO_5006914986" evidence="1">
    <location>
        <begin position="26"/>
        <end position="162"/>
    </location>
</feature>
<dbReference type="Gene3D" id="3.40.33.10">
    <property type="entry name" value="CAP"/>
    <property type="match status" value="1"/>
</dbReference>
<dbReference type="PANTHER" id="PTHR31157">
    <property type="entry name" value="SCP DOMAIN-CONTAINING PROTEIN"/>
    <property type="match status" value="1"/>
</dbReference>
<gene>
    <name evidence="3" type="ORF">Llon_0425</name>
</gene>
<dbReference type="PATRIC" id="fig|45068.5.peg.456"/>
<sequence>MKQFRLILISWFSCCMLLHASYADAKKTEEETYQQIVLNEVNRYRASRGLKPLKLNSFISQVARQHSLDMANKTIEFGHKHFNDRIKRIYNHLEFCEAGAENIAYFKIPPREVVRKWLTSRGHRRNIEGNYNLTGIGIVRTKAGWVYYTQIFLRTADKKNNK</sequence>
<dbReference type="InterPro" id="IPR035940">
    <property type="entry name" value="CAP_sf"/>
</dbReference>
<dbReference type="PANTHER" id="PTHR31157:SF1">
    <property type="entry name" value="SCP DOMAIN-CONTAINING PROTEIN"/>
    <property type="match status" value="1"/>
</dbReference>
<evidence type="ECO:0000259" key="2">
    <source>
        <dbReference type="Pfam" id="PF00188"/>
    </source>
</evidence>
<dbReference type="Proteomes" id="UP000054997">
    <property type="component" value="Unassembled WGS sequence"/>
</dbReference>
<protein>
    <submittedName>
        <fullName evidence="3">Putative transporter</fullName>
    </submittedName>
</protein>
<evidence type="ECO:0000313" key="4">
    <source>
        <dbReference type="Proteomes" id="UP000054997"/>
    </source>
</evidence>
<keyword evidence="1" id="KW-0732">Signal</keyword>
<dbReference type="AlphaFoldDB" id="A0A0W0VQW2"/>
<dbReference type="EMBL" id="LNYK01000007">
    <property type="protein sequence ID" value="KTD22551.1"/>
    <property type="molecule type" value="Genomic_DNA"/>
</dbReference>
<reference evidence="3 4" key="1">
    <citation type="submission" date="2015-11" db="EMBL/GenBank/DDBJ databases">
        <title>Genomic analysis of 38 Legionella species identifies large and diverse effector repertoires.</title>
        <authorList>
            <person name="Burstein D."/>
            <person name="Amaro F."/>
            <person name="Zusman T."/>
            <person name="Lifshitz Z."/>
            <person name="Cohen O."/>
            <person name="Gilbert J.A."/>
            <person name="Pupko T."/>
            <person name="Shuman H.A."/>
            <person name="Segal G."/>
        </authorList>
    </citation>
    <scope>NUCLEOTIDE SEQUENCE [LARGE SCALE GENOMIC DNA]</scope>
    <source>
        <strain evidence="3 4">ATCC 49505</strain>
    </source>
</reference>
<dbReference type="RefSeq" id="WP_065238257.1">
    <property type="nucleotide sequence ID" value="NZ_CAAAHZ010000001.1"/>
</dbReference>
<dbReference type="CDD" id="cd05379">
    <property type="entry name" value="CAP_bacterial"/>
    <property type="match status" value="1"/>
</dbReference>
<dbReference type="STRING" id="45068.Llon_0425"/>
<dbReference type="Pfam" id="PF00188">
    <property type="entry name" value="CAP"/>
    <property type="match status" value="1"/>
</dbReference>
<dbReference type="SUPFAM" id="SSF55797">
    <property type="entry name" value="PR-1-like"/>
    <property type="match status" value="1"/>
</dbReference>
<name>A0A0W0VQW2_9GAMM</name>
<accession>A0A0W0VQW2</accession>
<feature type="signal peptide" evidence="1">
    <location>
        <begin position="1"/>
        <end position="25"/>
    </location>
</feature>
<dbReference type="InterPro" id="IPR014044">
    <property type="entry name" value="CAP_dom"/>
</dbReference>
<proteinExistence type="predicted"/>
<keyword evidence="4" id="KW-1185">Reference proteome</keyword>
<comment type="caution">
    <text evidence="3">The sequence shown here is derived from an EMBL/GenBank/DDBJ whole genome shotgun (WGS) entry which is preliminary data.</text>
</comment>
<organism evidence="3 4">
    <name type="scientific">Legionella londiniensis</name>
    <dbReference type="NCBI Taxonomy" id="45068"/>
    <lineage>
        <taxon>Bacteria</taxon>
        <taxon>Pseudomonadati</taxon>
        <taxon>Pseudomonadota</taxon>
        <taxon>Gammaproteobacteria</taxon>
        <taxon>Legionellales</taxon>
        <taxon>Legionellaceae</taxon>
        <taxon>Legionella</taxon>
    </lineage>
</organism>
<feature type="domain" description="SCP" evidence="2">
    <location>
        <begin position="38"/>
        <end position="152"/>
    </location>
</feature>
<evidence type="ECO:0000256" key="1">
    <source>
        <dbReference type="SAM" id="SignalP"/>
    </source>
</evidence>